<proteinExistence type="predicted"/>
<dbReference type="Gene3D" id="3.40.50.300">
    <property type="entry name" value="P-loop containing nucleotide triphosphate hydrolases"/>
    <property type="match status" value="1"/>
</dbReference>
<dbReference type="AlphaFoldDB" id="A0A0D2I6Y5"/>
<dbReference type="SMART" id="SM00053">
    <property type="entry name" value="DYNc"/>
    <property type="match status" value="1"/>
</dbReference>
<gene>
    <name evidence="6" type="ORF">Z520_11254</name>
</gene>
<dbReference type="InterPro" id="IPR045063">
    <property type="entry name" value="Dynamin_N"/>
</dbReference>
<dbReference type="RefSeq" id="XP_016627104.1">
    <property type="nucleotide sequence ID" value="XM_016781743.1"/>
</dbReference>
<dbReference type="InterPro" id="IPR027417">
    <property type="entry name" value="P-loop_NTPase"/>
</dbReference>
<feature type="domain" description="GED" evidence="4">
    <location>
        <begin position="615"/>
        <end position="714"/>
    </location>
</feature>
<dbReference type="GO" id="GO:0016020">
    <property type="term" value="C:membrane"/>
    <property type="evidence" value="ECO:0007669"/>
    <property type="project" value="TreeGrafter"/>
</dbReference>
<dbReference type="Proteomes" id="UP000053411">
    <property type="component" value="Unassembled WGS sequence"/>
</dbReference>
<protein>
    <recommendedName>
        <fullName evidence="8">GED domain-containing protein</fullName>
    </recommendedName>
</protein>
<reference evidence="6 7" key="1">
    <citation type="submission" date="2015-01" db="EMBL/GenBank/DDBJ databases">
        <title>The Genome Sequence of Fonsecaea multimorphosa CBS 102226.</title>
        <authorList>
            <consortium name="The Broad Institute Genomics Platform"/>
            <person name="Cuomo C."/>
            <person name="de Hoog S."/>
            <person name="Gorbushina A."/>
            <person name="Stielow B."/>
            <person name="Teixiera M."/>
            <person name="Abouelleil A."/>
            <person name="Chapman S.B."/>
            <person name="Priest M."/>
            <person name="Young S.K."/>
            <person name="Wortman J."/>
            <person name="Nusbaum C."/>
            <person name="Birren B."/>
        </authorList>
    </citation>
    <scope>NUCLEOTIDE SEQUENCE [LARGE SCALE GENOMIC DNA]</scope>
    <source>
        <strain evidence="6 7">CBS 102226</strain>
    </source>
</reference>
<dbReference type="InterPro" id="IPR000375">
    <property type="entry name" value="Dynamin_stalk"/>
</dbReference>
<dbReference type="GO" id="GO:0005739">
    <property type="term" value="C:mitochondrion"/>
    <property type="evidence" value="ECO:0007669"/>
    <property type="project" value="TreeGrafter"/>
</dbReference>
<keyword evidence="1" id="KW-0547">Nucleotide-binding</keyword>
<dbReference type="Pfam" id="PF01031">
    <property type="entry name" value="Dynamin_M"/>
    <property type="match status" value="1"/>
</dbReference>
<dbReference type="Pfam" id="PF00350">
    <property type="entry name" value="Dynamin_N"/>
    <property type="match status" value="1"/>
</dbReference>
<evidence type="ECO:0000313" key="6">
    <source>
        <dbReference type="EMBL" id="KIX92981.1"/>
    </source>
</evidence>
<feature type="region of interest" description="Disordered" evidence="3">
    <location>
        <begin position="733"/>
        <end position="804"/>
    </location>
</feature>
<dbReference type="VEuPathDB" id="FungiDB:Z520_11254"/>
<dbReference type="InterPro" id="IPR030381">
    <property type="entry name" value="G_DYNAMIN_dom"/>
</dbReference>
<dbReference type="GO" id="GO:0006897">
    <property type="term" value="P:endocytosis"/>
    <property type="evidence" value="ECO:0007669"/>
    <property type="project" value="TreeGrafter"/>
</dbReference>
<evidence type="ECO:0000259" key="4">
    <source>
        <dbReference type="PROSITE" id="PS51388"/>
    </source>
</evidence>
<organism evidence="6 7">
    <name type="scientific">Fonsecaea multimorphosa CBS 102226</name>
    <dbReference type="NCBI Taxonomy" id="1442371"/>
    <lineage>
        <taxon>Eukaryota</taxon>
        <taxon>Fungi</taxon>
        <taxon>Dikarya</taxon>
        <taxon>Ascomycota</taxon>
        <taxon>Pezizomycotina</taxon>
        <taxon>Eurotiomycetes</taxon>
        <taxon>Chaetothyriomycetidae</taxon>
        <taxon>Chaetothyriales</taxon>
        <taxon>Herpotrichiellaceae</taxon>
        <taxon>Fonsecaea</taxon>
    </lineage>
</organism>
<accession>A0A0D2I6Y5</accession>
<dbReference type="SUPFAM" id="SSF52540">
    <property type="entry name" value="P-loop containing nucleoside triphosphate hydrolases"/>
    <property type="match status" value="1"/>
</dbReference>
<evidence type="ECO:0008006" key="8">
    <source>
        <dbReference type="Google" id="ProtNLM"/>
    </source>
</evidence>
<dbReference type="OrthoDB" id="415706at2759"/>
<evidence type="ECO:0000259" key="5">
    <source>
        <dbReference type="PROSITE" id="PS51718"/>
    </source>
</evidence>
<dbReference type="GO" id="GO:0000266">
    <property type="term" value="P:mitochondrial fission"/>
    <property type="evidence" value="ECO:0007669"/>
    <property type="project" value="TreeGrafter"/>
</dbReference>
<evidence type="ECO:0000256" key="1">
    <source>
        <dbReference type="ARBA" id="ARBA00022741"/>
    </source>
</evidence>
<dbReference type="PANTHER" id="PTHR11566:SF149">
    <property type="entry name" value="GTPASE, PUTATIVE (AFU_ORTHOLOGUE AFUA_6G11890)-RELATED"/>
    <property type="match status" value="1"/>
</dbReference>
<evidence type="ECO:0000313" key="7">
    <source>
        <dbReference type="Proteomes" id="UP000053411"/>
    </source>
</evidence>
<dbReference type="InterPro" id="IPR020850">
    <property type="entry name" value="GED_dom"/>
</dbReference>
<name>A0A0D2I6Y5_9EURO</name>
<dbReference type="EMBL" id="KN848098">
    <property type="protein sequence ID" value="KIX92981.1"/>
    <property type="molecule type" value="Genomic_DNA"/>
</dbReference>
<dbReference type="PROSITE" id="PS51388">
    <property type="entry name" value="GED"/>
    <property type="match status" value="1"/>
</dbReference>
<dbReference type="FunFam" id="3.40.50.300:FF:001425">
    <property type="entry name" value="Dynamin GTPase, putative"/>
    <property type="match status" value="1"/>
</dbReference>
<dbReference type="GO" id="GO:0005874">
    <property type="term" value="C:microtubule"/>
    <property type="evidence" value="ECO:0007669"/>
    <property type="project" value="TreeGrafter"/>
</dbReference>
<dbReference type="GeneID" id="27717000"/>
<keyword evidence="7" id="KW-1185">Reference proteome</keyword>
<dbReference type="GO" id="GO:0048312">
    <property type="term" value="P:intracellular distribution of mitochondria"/>
    <property type="evidence" value="ECO:0007669"/>
    <property type="project" value="TreeGrafter"/>
</dbReference>
<dbReference type="InterPro" id="IPR001401">
    <property type="entry name" value="Dynamin_GTPase"/>
</dbReference>
<sequence>MATKDNNSFKDNDDPLAPLIQFQSKDHEEILNVIDQLRSEGISQYVSLPQLIVCGDQSSGKSSVLEAISGLSFPAKDNVCTRFATELILRRSSDVGVRASIHADEKRSPAEQDRIRAFKASTVDLGQFASIVRQAEKHIGIGQDGQLFSKDVLRVQVSGPKQPHLTLVDLPGLYHAPDEFQTAEGVDFVESLVLSYIENKRSVILAVISAKSEIALQKVTNFTRKVDPLGNRTMGIITKPDTLPEDSEMERSFYDLAMNTRLTFRLGWHVLKNREHKEQHFSLKQRDESEAEFLSKGIWAKMPRSLAGIDSLRPRLSNVLKDHIISQLPGLIAEVQQSCKDAESGLQRLGKARQTLNDQRRYLLDSSDRFTALLDHGINGIYSSSFFGDPMEDEGYERRLRAVVQNRLSNFADYVHEMGMQRRIIDDEETIEPGENQIHRSDFVSEVQQRMRRSRGRELPGTYNPLIIGDLFYLQTKPWEGIVTECIDVLLGDVRKAIMPMLEEVLDEKSLRGLLEYVINPRLETIEEAVRVKTTELLQPQQSGHPVTYNHYFTESVQQAREEHLRRYLRDRLMEFFGKEYPVFESGLQKYTFSMDKLIDALGTQTEANMERFAASEAIDCMLAYYKASTCRGRLVARKKFVDDFSVLGVEKCLLEPLAVIFSPRVVSLLSDETVKAIAEEDEGSRVERERLEQRVRTLNSGLSQLRRFDRHNISVQNSSDEDSHERRQVITDTVTDDGQESEIGGNGTFEESGSNPSPSPAGPSGRQDKIEEVLYSPVEEPTEVTPPRRKKKKHSQAGLWEES</sequence>
<dbReference type="PROSITE" id="PS51718">
    <property type="entry name" value="G_DYNAMIN_2"/>
    <property type="match status" value="1"/>
</dbReference>
<keyword evidence="2" id="KW-0342">GTP-binding</keyword>
<evidence type="ECO:0000256" key="3">
    <source>
        <dbReference type="SAM" id="MobiDB-lite"/>
    </source>
</evidence>
<evidence type="ECO:0000256" key="2">
    <source>
        <dbReference type="ARBA" id="ARBA00023134"/>
    </source>
</evidence>
<dbReference type="GO" id="GO:0016559">
    <property type="term" value="P:peroxisome fission"/>
    <property type="evidence" value="ECO:0007669"/>
    <property type="project" value="TreeGrafter"/>
</dbReference>
<dbReference type="GO" id="GO:0003924">
    <property type="term" value="F:GTPase activity"/>
    <property type="evidence" value="ECO:0007669"/>
    <property type="project" value="InterPro"/>
</dbReference>
<dbReference type="GO" id="GO:0008017">
    <property type="term" value="F:microtubule binding"/>
    <property type="evidence" value="ECO:0007669"/>
    <property type="project" value="TreeGrafter"/>
</dbReference>
<dbReference type="GO" id="GO:0005525">
    <property type="term" value="F:GTP binding"/>
    <property type="evidence" value="ECO:0007669"/>
    <property type="project" value="InterPro"/>
</dbReference>
<feature type="domain" description="Dynamin-type G" evidence="5">
    <location>
        <begin position="45"/>
        <end position="329"/>
    </location>
</feature>
<dbReference type="STRING" id="1442371.A0A0D2I6Y5"/>
<dbReference type="PRINTS" id="PR00195">
    <property type="entry name" value="DYNAMIN"/>
</dbReference>
<dbReference type="PANTHER" id="PTHR11566">
    <property type="entry name" value="DYNAMIN"/>
    <property type="match status" value="1"/>
</dbReference>
<dbReference type="InterPro" id="IPR022812">
    <property type="entry name" value="Dynamin"/>
</dbReference>
<dbReference type="CDD" id="cd08771">
    <property type="entry name" value="DLP_1"/>
    <property type="match status" value="1"/>
</dbReference>